<comment type="similarity">
    <text evidence="1">Belongs to the glycosyltransferase 28 family.</text>
</comment>
<dbReference type="CDD" id="cd03784">
    <property type="entry name" value="GT1_Gtf-like"/>
    <property type="match status" value="1"/>
</dbReference>
<sequence>MLMRALFTTAPLAGHLLPLVPIAWALRAAGHEVLVATREDFVPVALRSGLPSASCGPPAADLAGAAEAGALARPRGAAEARGVLSGALARVARGSLAGVRRLADAWRPDLIVSERAEFAGPLVAAALGVPWVRYHWSVSSLEEYRRAAEAEFAPELAALGLDRFPEAARVLDPWPVSLRRPDAVAHDGVRHVPAHGDAPVPDWAFTRGRGPRICVTLGTMLPRYGAAGMADFLTELVAETRGGDCELLVAVDDDVVARWPSLPSAVRYAGRLPLAEVLPACDAVVHHGGQGTSLTALAAGRPQVVMARLDDQFDNARALAAAGAALLVPPSRATPAAVAAGCAEVLENALYAKAAAGLAEEMALLPSPSAAVGLLEHPGPGPDMPRSYPNEDAV</sequence>
<protein>
    <submittedName>
        <fullName evidence="7">Putative glycosyltransferase</fullName>
    </submittedName>
</protein>
<feature type="domain" description="Erythromycin biosynthesis protein CIII-like N-terminal" evidence="6">
    <location>
        <begin position="24"/>
        <end position="218"/>
    </location>
</feature>
<evidence type="ECO:0000256" key="3">
    <source>
        <dbReference type="ARBA" id="ARBA00022679"/>
    </source>
</evidence>
<feature type="domain" description="Erythromycin biosynthesis protein CIII-like C-terminal" evidence="5">
    <location>
        <begin position="239"/>
        <end position="375"/>
    </location>
</feature>
<evidence type="ECO:0000256" key="1">
    <source>
        <dbReference type="ARBA" id="ARBA00006962"/>
    </source>
</evidence>
<evidence type="ECO:0000259" key="6">
    <source>
        <dbReference type="Pfam" id="PF21036"/>
    </source>
</evidence>
<dbReference type="Pfam" id="PF21036">
    <property type="entry name" value="EryCIII-like_N"/>
    <property type="match status" value="1"/>
</dbReference>
<dbReference type="EMBL" id="AM709784">
    <property type="protein sequence ID" value="CAM96597.1"/>
    <property type="molecule type" value="Genomic_DNA"/>
</dbReference>
<dbReference type="InterPro" id="IPR050426">
    <property type="entry name" value="Glycosyltransferase_28"/>
</dbReference>
<reference evidence="7" key="1">
    <citation type="journal article" date="2007" name="Microbiology (Mosc.)">
        <title>Organization of the biosynthetic gene cluster for the macrolide antibiotic spiramycin in Streptomyces ambofaciens.</title>
        <authorList>
            <person name="Karray F."/>
            <person name="Darbon E."/>
            <person name="Oestreicher N."/>
            <person name="Dominguez H."/>
            <person name="Tuphile K."/>
            <person name="Gagnat J."/>
            <person name="Blondelet-Rouault M.H."/>
            <person name="Gerbaud C."/>
            <person name="Pernodet J.L."/>
        </authorList>
    </citation>
    <scope>NUCLEOTIDE SEQUENCE</scope>
    <source>
        <strain evidence="7">ATCC 23877</strain>
    </source>
</reference>
<accession>A8Y8I2</accession>
<organism evidence="7">
    <name type="scientific">Streptomyces ambofaciens</name>
    <dbReference type="NCBI Taxonomy" id="1889"/>
    <lineage>
        <taxon>Bacteria</taxon>
        <taxon>Bacillati</taxon>
        <taxon>Actinomycetota</taxon>
        <taxon>Actinomycetes</taxon>
        <taxon>Kitasatosporales</taxon>
        <taxon>Streptomycetaceae</taxon>
        <taxon>Streptomyces</taxon>
    </lineage>
</organism>
<evidence type="ECO:0000256" key="4">
    <source>
        <dbReference type="SAM" id="MobiDB-lite"/>
    </source>
</evidence>
<keyword evidence="3 7" id="KW-0808">Transferase</keyword>
<dbReference type="Pfam" id="PF06722">
    <property type="entry name" value="EryCIII-like_C"/>
    <property type="match status" value="1"/>
</dbReference>
<proteinExistence type="inferred from homology"/>
<dbReference type="Gene3D" id="3.40.50.2000">
    <property type="entry name" value="Glycogen Phosphorylase B"/>
    <property type="match status" value="2"/>
</dbReference>
<dbReference type="GO" id="GO:0008194">
    <property type="term" value="F:UDP-glycosyltransferase activity"/>
    <property type="evidence" value="ECO:0007669"/>
    <property type="project" value="InterPro"/>
</dbReference>
<dbReference type="InterPro" id="IPR048284">
    <property type="entry name" value="EryCIII-like_N"/>
</dbReference>
<dbReference type="InterPro" id="IPR010610">
    <property type="entry name" value="EryCIII-like_C"/>
</dbReference>
<name>A8Y8I2_STRAM</name>
<evidence type="ECO:0000313" key="7">
    <source>
        <dbReference type="EMBL" id="CAM96597.1"/>
    </source>
</evidence>
<gene>
    <name evidence="7" type="primary">srm18</name>
</gene>
<feature type="region of interest" description="Disordered" evidence="4">
    <location>
        <begin position="374"/>
        <end position="394"/>
    </location>
</feature>
<dbReference type="AlphaFoldDB" id="A8Y8I2"/>
<dbReference type="InterPro" id="IPR002213">
    <property type="entry name" value="UDP_glucos_trans"/>
</dbReference>
<dbReference type="GO" id="GO:0016758">
    <property type="term" value="F:hexosyltransferase activity"/>
    <property type="evidence" value="ECO:0007669"/>
    <property type="project" value="UniProtKB-ARBA"/>
</dbReference>
<keyword evidence="2" id="KW-0328">Glycosyltransferase</keyword>
<dbReference type="SUPFAM" id="SSF53756">
    <property type="entry name" value="UDP-Glycosyltransferase/glycogen phosphorylase"/>
    <property type="match status" value="1"/>
</dbReference>
<evidence type="ECO:0000256" key="2">
    <source>
        <dbReference type="ARBA" id="ARBA00022676"/>
    </source>
</evidence>
<evidence type="ECO:0000259" key="5">
    <source>
        <dbReference type="Pfam" id="PF06722"/>
    </source>
</evidence>
<dbReference type="PANTHER" id="PTHR48050:SF13">
    <property type="entry name" value="STEROL 3-BETA-GLUCOSYLTRANSFERASE UGT80A2"/>
    <property type="match status" value="1"/>
</dbReference>
<dbReference type="PANTHER" id="PTHR48050">
    <property type="entry name" value="STEROL 3-BETA-GLUCOSYLTRANSFERASE"/>
    <property type="match status" value="1"/>
</dbReference>
<dbReference type="GO" id="GO:0017000">
    <property type="term" value="P:antibiotic biosynthetic process"/>
    <property type="evidence" value="ECO:0007669"/>
    <property type="project" value="UniProtKB-ARBA"/>
</dbReference>